<dbReference type="GO" id="GO:0005886">
    <property type="term" value="C:plasma membrane"/>
    <property type="evidence" value="ECO:0007669"/>
    <property type="project" value="UniProtKB-SubCell"/>
</dbReference>
<dbReference type="PANTHER" id="PTHR30203">
    <property type="entry name" value="OUTER MEMBRANE CATION EFFLUX PROTEIN"/>
    <property type="match status" value="1"/>
</dbReference>
<accession>A0A328APA8</accession>
<dbReference type="Gene3D" id="2.20.200.10">
    <property type="entry name" value="Outer membrane efflux proteins (OEP)"/>
    <property type="match status" value="1"/>
</dbReference>
<dbReference type="RefSeq" id="WP_111528439.1">
    <property type="nucleotide sequence ID" value="NZ_JBHRSG010000004.1"/>
</dbReference>
<dbReference type="EMBL" id="QFYQ01000001">
    <property type="protein sequence ID" value="RAK54688.1"/>
    <property type="molecule type" value="Genomic_DNA"/>
</dbReference>
<comment type="subcellular location">
    <subcellularLocation>
        <location evidence="2">Cell membrane</location>
        <topology evidence="2">Lipid-anchor</topology>
    </subcellularLocation>
</comment>
<dbReference type="PANTHER" id="PTHR30203:SF33">
    <property type="entry name" value="BLR4455 PROTEIN"/>
    <property type="match status" value="1"/>
</dbReference>
<keyword evidence="2" id="KW-0564">Palmitate</keyword>
<dbReference type="Gene3D" id="1.20.1600.10">
    <property type="entry name" value="Outer membrane efflux proteins (OEP)"/>
    <property type="match status" value="1"/>
</dbReference>
<dbReference type="SUPFAM" id="SSF56954">
    <property type="entry name" value="Outer membrane efflux proteins (OEP)"/>
    <property type="match status" value="1"/>
</dbReference>
<keyword evidence="2" id="KW-0812">Transmembrane</keyword>
<dbReference type="GO" id="GO:0015562">
    <property type="term" value="F:efflux transmembrane transporter activity"/>
    <property type="evidence" value="ECO:0007669"/>
    <property type="project" value="InterPro"/>
</dbReference>
<keyword evidence="2" id="KW-1134">Transmembrane beta strand</keyword>
<name>A0A328APA8_9CAUL</name>
<comment type="similarity">
    <text evidence="1 2">Belongs to the outer membrane factor (OMF) (TC 1.B.17) family.</text>
</comment>
<keyword evidence="2" id="KW-0472">Membrane</keyword>
<sequence>MSLSNSPLRFLAVSASALALSACAAVGPNFKAPEGPKGPAASGYAMKGDAAAPGVRLSPDARAAGPWWQAFGSPELDQVMAEALAGSPTLAEADATLQRAQQQAAAVRGAQLPQVDLNGSAQREHINLQAFGFSGFPGMSLSNPTINLYSVGGAVGYDLDLFGGRRRASEAAGARADAAARQADAAYLTLSGNVAIQAVRVASLRSQIAAAQQVIAEDRRVLDMIRAAQKAGAEAPSATSGGEAQLAEDEALLPPLQRDLDSARHQLALLVGKSPAEWAAPDFDIARFTAPADVPVSLPSELVRKRPDILAAEAQLHAATADIGVAVANQYPDVRLSANLTQSSLKPENLFNYKASGWQLLSGVTAPIFHGGTLKAQRKGAEAEARAALARYQATVIRAFVQVSDVLAALAADQQQIAALKRAETSSAASARDAQTAYRLGGGTLMQVIDAQRTLSRARRASAQAEGQRLADLVQLYTATAADWRSTQTAAR</sequence>
<dbReference type="Pfam" id="PF02321">
    <property type="entry name" value="OEP"/>
    <property type="match status" value="2"/>
</dbReference>
<dbReference type="InterPro" id="IPR010131">
    <property type="entry name" value="MdtP/NodT-like"/>
</dbReference>
<reference evidence="4" key="1">
    <citation type="submission" date="2018-05" db="EMBL/GenBank/DDBJ databases">
        <authorList>
            <person name="Li X."/>
        </authorList>
    </citation>
    <scope>NUCLEOTIDE SEQUENCE [LARGE SCALE GENOMIC DNA]</scope>
    <source>
        <strain evidence="4">LX32</strain>
    </source>
</reference>
<organism evidence="3 4">
    <name type="scientific">Phenylobacterium soli</name>
    <dbReference type="NCBI Taxonomy" id="2170551"/>
    <lineage>
        <taxon>Bacteria</taxon>
        <taxon>Pseudomonadati</taxon>
        <taxon>Pseudomonadota</taxon>
        <taxon>Alphaproteobacteria</taxon>
        <taxon>Caulobacterales</taxon>
        <taxon>Caulobacteraceae</taxon>
        <taxon>Phenylobacterium</taxon>
    </lineage>
</organism>
<protein>
    <submittedName>
        <fullName evidence="3">RND transporter</fullName>
    </submittedName>
</protein>
<comment type="caution">
    <text evidence="3">The sequence shown here is derived from an EMBL/GenBank/DDBJ whole genome shotgun (WGS) entry which is preliminary data.</text>
</comment>
<feature type="chain" id="PRO_5016189543" evidence="2">
    <location>
        <begin position="25"/>
        <end position="492"/>
    </location>
</feature>
<gene>
    <name evidence="3" type="ORF">DJ017_09215</name>
</gene>
<keyword evidence="2" id="KW-0732">Signal</keyword>
<dbReference type="OrthoDB" id="7181739at2"/>
<dbReference type="NCBIfam" id="TIGR01845">
    <property type="entry name" value="outer_NodT"/>
    <property type="match status" value="1"/>
</dbReference>
<dbReference type="Proteomes" id="UP000249254">
    <property type="component" value="Unassembled WGS sequence"/>
</dbReference>
<evidence type="ECO:0000313" key="3">
    <source>
        <dbReference type="EMBL" id="RAK54688.1"/>
    </source>
</evidence>
<evidence type="ECO:0000256" key="2">
    <source>
        <dbReference type="RuleBase" id="RU362097"/>
    </source>
</evidence>
<evidence type="ECO:0000313" key="4">
    <source>
        <dbReference type="Proteomes" id="UP000249254"/>
    </source>
</evidence>
<keyword evidence="4" id="KW-1185">Reference proteome</keyword>
<evidence type="ECO:0000256" key="1">
    <source>
        <dbReference type="ARBA" id="ARBA00007613"/>
    </source>
</evidence>
<proteinExistence type="inferred from homology"/>
<dbReference type="InterPro" id="IPR003423">
    <property type="entry name" value="OMP_efflux"/>
</dbReference>
<keyword evidence="2" id="KW-0449">Lipoprotein</keyword>
<dbReference type="AlphaFoldDB" id="A0A328APA8"/>
<feature type="signal peptide" evidence="2">
    <location>
        <begin position="1"/>
        <end position="24"/>
    </location>
</feature>